<dbReference type="AlphaFoldDB" id="A0A6C0DVE1"/>
<evidence type="ECO:0000313" key="2">
    <source>
        <dbReference type="EMBL" id="QHT20448.1"/>
    </source>
</evidence>
<evidence type="ECO:0000256" key="1">
    <source>
        <dbReference type="SAM" id="MobiDB-lite"/>
    </source>
</evidence>
<protein>
    <submittedName>
        <fullName evidence="2">Uncharacterized protein</fullName>
    </submittedName>
</protein>
<accession>A0A6C0DVE1</accession>
<proteinExistence type="predicted"/>
<sequence length="95" mass="10891">MPGNQTRRNKNKNKDKMDGGDRNKNKNKDKMDGGDRNKNKNKNKNKSVGGKTRKAPSEWNKKVMKIYYEMKEKNPATKLGDAMRHASALKKKGKL</sequence>
<feature type="compositionally biased region" description="Basic and acidic residues" evidence="1">
    <location>
        <begin position="12"/>
        <end position="38"/>
    </location>
</feature>
<name>A0A6C0DVE1_9ZZZZ</name>
<organism evidence="2">
    <name type="scientific">viral metagenome</name>
    <dbReference type="NCBI Taxonomy" id="1070528"/>
    <lineage>
        <taxon>unclassified sequences</taxon>
        <taxon>metagenomes</taxon>
        <taxon>organismal metagenomes</taxon>
    </lineage>
</organism>
<feature type="region of interest" description="Disordered" evidence="1">
    <location>
        <begin position="1"/>
        <end position="57"/>
    </location>
</feature>
<dbReference type="EMBL" id="MN739677">
    <property type="protein sequence ID" value="QHT20448.1"/>
    <property type="molecule type" value="Genomic_DNA"/>
</dbReference>
<reference evidence="2" key="1">
    <citation type="journal article" date="2020" name="Nature">
        <title>Giant virus diversity and host interactions through global metagenomics.</title>
        <authorList>
            <person name="Schulz F."/>
            <person name="Roux S."/>
            <person name="Paez-Espino D."/>
            <person name="Jungbluth S."/>
            <person name="Walsh D.A."/>
            <person name="Denef V.J."/>
            <person name="McMahon K.D."/>
            <person name="Konstantinidis K.T."/>
            <person name="Eloe-Fadrosh E.A."/>
            <person name="Kyrpides N.C."/>
            <person name="Woyke T."/>
        </authorList>
    </citation>
    <scope>NUCLEOTIDE SEQUENCE</scope>
    <source>
        <strain evidence="2">GVMAG-M-3300023174-60</strain>
    </source>
</reference>